<evidence type="ECO:0000313" key="6">
    <source>
        <dbReference type="EMBL" id="MFK4271052.1"/>
    </source>
</evidence>
<feature type="compositionally biased region" description="Low complexity" evidence="3">
    <location>
        <begin position="370"/>
        <end position="379"/>
    </location>
</feature>
<comment type="caution">
    <text evidence="6">The sequence shown here is derived from an EMBL/GenBank/DDBJ whole genome shotgun (WGS) entry which is preliminary data.</text>
</comment>
<keyword evidence="7" id="KW-1185">Reference proteome</keyword>
<feature type="compositionally biased region" description="Low complexity" evidence="3">
    <location>
        <begin position="395"/>
        <end position="424"/>
    </location>
</feature>
<feature type="compositionally biased region" description="Low complexity" evidence="3">
    <location>
        <begin position="331"/>
        <end position="340"/>
    </location>
</feature>
<evidence type="ECO:0000313" key="7">
    <source>
        <dbReference type="Proteomes" id="UP001620295"/>
    </source>
</evidence>
<dbReference type="Gene3D" id="3.40.50.300">
    <property type="entry name" value="P-loop containing nucleotide triphosphate hydrolases"/>
    <property type="match status" value="3"/>
</dbReference>
<proteinExistence type="predicted"/>
<feature type="compositionally biased region" description="Gly residues" evidence="3">
    <location>
        <begin position="1179"/>
        <end position="1212"/>
    </location>
</feature>
<dbReference type="Pfam" id="PF00498">
    <property type="entry name" value="FHA"/>
    <property type="match status" value="1"/>
</dbReference>
<feature type="region of interest" description="Disordered" evidence="3">
    <location>
        <begin position="1082"/>
        <end position="1243"/>
    </location>
</feature>
<dbReference type="InterPro" id="IPR008984">
    <property type="entry name" value="SMAD_FHA_dom_sf"/>
</dbReference>
<feature type="compositionally biased region" description="Low complexity" evidence="3">
    <location>
        <begin position="520"/>
        <end position="534"/>
    </location>
</feature>
<feature type="compositionally biased region" description="Gly residues" evidence="3">
    <location>
        <begin position="280"/>
        <end position="289"/>
    </location>
</feature>
<dbReference type="Pfam" id="PF01580">
    <property type="entry name" value="FtsK_SpoIIIE"/>
    <property type="match status" value="1"/>
</dbReference>
<feature type="compositionally biased region" description="Low complexity" evidence="3">
    <location>
        <begin position="1337"/>
        <end position="1353"/>
    </location>
</feature>
<dbReference type="PANTHER" id="PTHR23308">
    <property type="entry name" value="NUCLEAR INHIBITOR OF PROTEIN PHOSPHATASE-1"/>
    <property type="match status" value="1"/>
</dbReference>
<evidence type="ECO:0000256" key="3">
    <source>
        <dbReference type="SAM" id="MobiDB-lite"/>
    </source>
</evidence>
<evidence type="ECO:0000256" key="2">
    <source>
        <dbReference type="PROSITE-ProRule" id="PRU00289"/>
    </source>
</evidence>
<feature type="binding site" evidence="2">
    <location>
        <begin position="987"/>
        <end position="994"/>
    </location>
    <ligand>
        <name>ATP</name>
        <dbReference type="ChEBI" id="CHEBI:30616"/>
    </ligand>
</feature>
<keyword evidence="1" id="KW-0597">Phosphoprotein</keyword>
<accession>A0ABW8LYP8</accession>
<keyword evidence="2" id="KW-0547">Nucleotide-binding</keyword>
<dbReference type="SUPFAM" id="SSF49879">
    <property type="entry name" value="SMAD/FHA domain"/>
    <property type="match status" value="1"/>
</dbReference>
<dbReference type="SMART" id="SM00382">
    <property type="entry name" value="AAA"/>
    <property type="match status" value="1"/>
</dbReference>
<feature type="domain" description="FHA" evidence="4">
    <location>
        <begin position="147"/>
        <end position="197"/>
    </location>
</feature>
<feature type="region of interest" description="Disordered" evidence="3">
    <location>
        <begin position="1337"/>
        <end position="1392"/>
    </location>
</feature>
<dbReference type="RefSeq" id="WP_404748231.1">
    <property type="nucleotide sequence ID" value="NZ_JBJDQH010000016.1"/>
</dbReference>
<evidence type="ECO:0000259" key="5">
    <source>
        <dbReference type="PROSITE" id="PS50901"/>
    </source>
</evidence>
<dbReference type="CDD" id="cd00060">
    <property type="entry name" value="FHA"/>
    <property type="match status" value="1"/>
</dbReference>
<dbReference type="SUPFAM" id="SSF52540">
    <property type="entry name" value="P-loop containing nucleoside triphosphate hydrolases"/>
    <property type="match status" value="1"/>
</dbReference>
<feature type="domain" description="FtsK" evidence="5">
    <location>
        <begin position="969"/>
        <end position="1337"/>
    </location>
</feature>
<feature type="region of interest" description="Disordered" evidence="3">
    <location>
        <begin position="219"/>
        <end position="552"/>
    </location>
</feature>
<feature type="compositionally biased region" description="Basic and acidic residues" evidence="3">
    <location>
        <begin position="232"/>
        <end position="242"/>
    </location>
</feature>
<name>A0ABW8LYP8_9ACTN</name>
<sequence>MQIRLTVLGPRSAHPSRPGQAAPGHAHTGPCTVDVLVTAPVGTALASVAGGLAAALAAAGCDTGGSGGAVLYAGAERLDAQRCAVGEPPLVDGAVLALNGPADPDRYPGYPGYPGLPEAAAPDAAVRLDVVAGPDAGGVHLLHGGQVRIGRSADADVPLDDPDVSRLHCAVTVADDGRVTITDLGSTNGTAVDGAPVGPHAVPLPPGALLRIGESALRLHTPSPAPAPPERLPAHPDGEGHLRVVPGAHPGAAPEPPSHAPAATTAGQGDWLPSGQSSAGHGGMSGGEMSGHPTTAGDAFEPYAAQDGRDRAGRPAPGAGPAGQRGGGRAPAGHGPAARGGMTGHPAPGGNPPGRPGGGPAAPGGRGTVPAQGEPYAGAAPGGGRSREDRGHAGHGSAARGGMPSRPAPGGASDSRSGGASASRGDGGWRPADDRVLPGTDESPTHFGAPGVSQGPWAATGGGAAWAESAPGHDRADGPASRPGAGAPGGPAMGGAAARPHATPHPPQADGGAQDPWQTGASAGAPGGPSARDAAAQDDRGAGARGGRPGAYDIADVAGAQVRRRGGIGAWARRLASGLGAGERDEACGDGPGGGAARQAAAEAAALHRRWPDPAAVLMTALGPGPRLWERGPGHPDALSVRLGSADLPAAGGGLLPAAPVTVDLREAGSLGLAGPRARLAGLARSVVAQLAALHSPAALEIILISADSRRPVAERLAQWSWLGWLPHVQPLRGQDCRLLLAYDPEQATARTNELVRRLEDGRPGPGWATASPAAVAAAAARHSGPYTVVVVDGDPGPAALRETLAALALGGPAAGIHLLSLVEAPATSPASPLSASYGAARSASPVFAACGMAALLSGDVATGLQIVRRGGHDGAAGAAATVDAVSVAWAERLARALAPLRPADSALEGGAPGSGRPAAAPLPRASRLLDELGLARATPASLLARWAAAADEVPAGGRALAVLGAGPRGPLAVDLVADGPHLLIGGGPGTGKTELLRSLAASLAAAERPDRLGLVLVDGGGAERGEGLRVCTDLPQVSTYLAASDPVRMREFAQALSSELKHRAELLGDQDFVTWHASGGAAAGHAAGGPGAAPVHDTGSTGVSAASARSASGVRSDASARGASAHPGNSARSAVDDAPARSTSDAAPTRGASGRVVGGAYVGGDGDAARHPDAAARGTGGYPGGGGPARSAGGGPAGGSAGGMSSGGDSAGGARVVAPRRAGDLDSASSGTLRLRTQPGSEHTEVAAAGASLPRLVVLVDDFDALVAPSLGSTGRPAAGSVVRALEAVARDGARLGVHLVAASGRPDRTADTAAAERAGLWITLEARPLSAAASGASTGSAADSPTGSGAAEAAVGRGQLYRRRDSTSSPSTPFQAGRVTGRIPRTATQRPTVVAVDWERTGDPPTRRPVRELGNGPTDLALLASALQRAAQSAGAPTAPALI</sequence>
<feature type="compositionally biased region" description="Gly residues" evidence="3">
    <location>
        <begin position="356"/>
        <end position="367"/>
    </location>
</feature>
<dbReference type="InterPro" id="IPR002543">
    <property type="entry name" value="FtsK_dom"/>
</dbReference>
<dbReference type="SMART" id="SM00240">
    <property type="entry name" value="FHA"/>
    <property type="match status" value="1"/>
</dbReference>
<gene>
    <name evidence="6" type="ORF">ACI2L5_39935</name>
</gene>
<evidence type="ECO:0000259" key="4">
    <source>
        <dbReference type="PROSITE" id="PS50006"/>
    </source>
</evidence>
<keyword evidence="2" id="KW-0067">ATP-binding</keyword>
<organism evidence="6 7">
    <name type="scientific">Streptomyces milbemycinicus</name>
    <dbReference type="NCBI Taxonomy" id="476552"/>
    <lineage>
        <taxon>Bacteria</taxon>
        <taxon>Bacillati</taxon>
        <taxon>Actinomycetota</taxon>
        <taxon>Actinomycetes</taxon>
        <taxon>Kitasatosporales</taxon>
        <taxon>Streptomycetaceae</taxon>
        <taxon>Streptomyces</taxon>
    </lineage>
</organism>
<feature type="compositionally biased region" description="Gly residues" evidence="3">
    <location>
        <begin position="1157"/>
        <end position="1167"/>
    </location>
</feature>
<dbReference type="PROSITE" id="PS50901">
    <property type="entry name" value="FTSK"/>
    <property type="match status" value="1"/>
</dbReference>
<feature type="compositionally biased region" description="Gly residues" evidence="3">
    <location>
        <begin position="320"/>
        <end position="330"/>
    </location>
</feature>
<dbReference type="InterPro" id="IPR000253">
    <property type="entry name" value="FHA_dom"/>
</dbReference>
<dbReference type="Gene3D" id="2.60.200.20">
    <property type="match status" value="1"/>
</dbReference>
<dbReference type="InterPro" id="IPR003593">
    <property type="entry name" value="AAA+_ATPase"/>
</dbReference>
<dbReference type="EMBL" id="JBJDQH010000016">
    <property type="protein sequence ID" value="MFK4271052.1"/>
    <property type="molecule type" value="Genomic_DNA"/>
</dbReference>
<feature type="compositionally biased region" description="Low complexity" evidence="3">
    <location>
        <begin position="1093"/>
        <end position="1126"/>
    </location>
</feature>
<feature type="region of interest" description="Disordered" evidence="3">
    <location>
        <begin position="1"/>
        <end position="26"/>
    </location>
</feature>
<dbReference type="InterPro" id="IPR027417">
    <property type="entry name" value="P-loop_NTPase"/>
</dbReference>
<dbReference type="InterPro" id="IPR050923">
    <property type="entry name" value="Cell_Proc_Reg/RNA_Proc"/>
</dbReference>
<dbReference type="Proteomes" id="UP001620295">
    <property type="component" value="Unassembled WGS sequence"/>
</dbReference>
<dbReference type="PROSITE" id="PS50006">
    <property type="entry name" value="FHA_DOMAIN"/>
    <property type="match status" value="1"/>
</dbReference>
<protein>
    <submittedName>
        <fullName evidence="6">FHA domain-containing protein</fullName>
    </submittedName>
</protein>
<evidence type="ECO:0000256" key="1">
    <source>
        <dbReference type="ARBA" id="ARBA00022553"/>
    </source>
</evidence>
<reference evidence="6 7" key="1">
    <citation type="submission" date="2024-11" db="EMBL/GenBank/DDBJ databases">
        <title>The Natural Products Discovery Center: Release of the First 8490 Sequenced Strains for Exploring Actinobacteria Biosynthetic Diversity.</title>
        <authorList>
            <person name="Kalkreuter E."/>
            <person name="Kautsar S.A."/>
            <person name="Yang D."/>
            <person name="Bader C.D."/>
            <person name="Teijaro C.N."/>
            <person name="Fluegel L."/>
            <person name="Davis C.M."/>
            <person name="Simpson J.R."/>
            <person name="Lauterbach L."/>
            <person name="Steele A.D."/>
            <person name="Gui C."/>
            <person name="Meng S."/>
            <person name="Li G."/>
            <person name="Viehrig K."/>
            <person name="Ye F."/>
            <person name="Su P."/>
            <person name="Kiefer A.F."/>
            <person name="Nichols A."/>
            <person name="Cepeda A.J."/>
            <person name="Yan W."/>
            <person name="Fan B."/>
            <person name="Jiang Y."/>
            <person name="Adhikari A."/>
            <person name="Zheng C.-J."/>
            <person name="Schuster L."/>
            <person name="Cowan T.M."/>
            <person name="Smanski M.J."/>
            <person name="Chevrette M.G."/>
            <person name="De Carvalho L.P.S."/>
            <person name="Shen B."/>
        </authorList>
    </citation>
    <scope>NUCLEOTIDE SEQUENCE [LARGE SCALE GENOMIC DNA]</scope>
    <source>
        <strain evidence="6 7">NPDC020863</strain>
    </source>
</reference>